<comment type="caution">
    <text evidence="3">The sequence shown here is derived from an EMBL/GenBank/DDBJ whole genome shotgun (WGS) entry which is preliminary data.</text>
</comment>
<proteinExistence type="inferred from homology"/>
<evidence type="ECO:0000313" key="4">
    <source>
        <dbReference type="Proteomes" id="UP000036449"/>
    </source>
</evidence>
<dbReference type="Proteomes" id="UP000036449">
    <property type="component" value="Unassembled WGS sequence"/>
</dbReference>
<evidence type="ECO:0000256" key="1">
    <source>
        <dbReference type="ARBA" id="ARBA00010364"/>
    </source>
</evidence>
<gene>
    <name evidence="3" type="ORF">VQ03_17750</name>
</gene>
<dbReference type="HAMAP" id="MF_00634">
    <property type="entry name" value="UPF0235"/>
    <property type="match status" value="1"/>
</dbReference>
<reference evidence="3 4" key="1">
    <citation type="submission" date="2015-03" db="EMBL/GenBank/DDBJ databases">
        <title>Genome sequencing of Methylobacterium tarhaniae DSM 25844.</title>
        <authorList>
            <person name="Chaudhry V."/>
            <person name="Patil P.B."/>
        </authorList>
    </citation>
    <scope>NUCLEOTIDE SEQUENCE [LARGE SCALE GENOMIC DNA]</scope>
    <source>
        <strain evidence="3 4">DSM 25844</strain>
    </source>
</reference>
<dbReference type="SUPFAM" id="SSF69786">
    <property type="entry name" value="YggU-like"/>
    <property type="match status" value="1"/>
</dbReference>
<dbReference type="PATRIC" id="fig|1187852.3.peg.838"/>
<dbReference type="NCBIfam" id="TIGR00251">
    <property type="entry name" value="DUF167 family protein"/>
    <property type="match status" value="1"/>
</dbReference>
<accession>A0A0J6SX66</accession>
<name>A0A0J6SX66_9HYPH</name>
<organism evidence="3 4">
    <name type="scientific">Methylobacterium tarhaniae</name>
    <dbReference type="NCBI Taxonomy" id="1187852"/>
    <lineage>
        <taxon>Bacteria</taxon>
        <taxon>Pseudomonadati</taxon>
        <taxon>Pseudomonadota</taxon>
        <taxon>Alphaproteobacteria</taxon>
        <taxon>Hyphomicrobiales</taxon>
        <taxon>Methylobacteriaceae</taxon>
        <taxon>Methylobacterium</taxon>
    </lineage>
</organism>
<dbReference type="EMBL" id="LABZ01000125">
    <property type="protein sequence ID" value="KMO38147.1"/>
    <property type="molecule type" value="Genomic_DNA"/>
</dbReference>
<dbReference type="Gene3D" id="3.30.1200.10">
    <property type="entry name" value="YggU-like"/>
    <property type="match status" value="1"/>
</dbReference>
<dbReference type="OrthoDB" id="9801972at2"/>
<dbReference type="SMART" id="SM01152">
    <property type="entry name" value="DUF167"/>
    <property type="match status" value="1"/>
</dbReference>
<dbReference type="Pfam" id="PF02594">
    <property type="entry name" value="DUF167"/>
    <property type="match status" value="1"/>
</dbReference>
<sequence length="111" mass="11299">MATPPWRVTPAGIEVRVRATPRGGRDALDGVETRDDGAAVLKVRVRAAPEDGAANAAIRDVLRRALGLPASSVTLATGATARIKLFRIAGDGPALAGRLQALTGEPPIGGA</sequence>
<protein>
    <recommendedName>
        <fullName evidence="2">UPF0235 protein VQ03_17750</fullName>
    </recommendedName>
</protein>
<comment type="similarity">
    <text evidence="1 2">Belongs to the UPF0235 family.</text>
</comment>
<evidence type="ECO:0000313" key="3">
    <source>
        <dbReference type="EMBL" id="KMO38147.1"/>
    </source>
</evidence>
<keyword evidence="4" id="KW-1185">Reference proteome</keyword>
<dbReference type="InterPro" id="IPR003746">
    <property type="entry name" value="DUF167"/>
</dbReference>
<dbReference type="InterPro" id="IPR036591">
    <property type="entry name" value="YggU-like_sf"/>
</dbReference>
<evidence type="ECO:0000256" key="2">
    <source>
        <dbReference type="HAMAP-Rule" id="MF_00634"/>
    </source>
</evidence>
<dbReference type="AlphaFoldDB" id="A0A0J6SX66"/>
<dbReference type="RefSeq" id="WP_048452220.1">
    <property type="nucleotide sequence ID" value="NZ_JBNNPJ010000172.1"/>
</dbReference>
<dbReference type="NCBIfam" id="NF002348">
    <property type="entry name" value="PRK01310.1"/>
    <property type="match status" value="1"/>
</dbReference>